<dbReference type="InterPro" id="IPR017938">
    <property type="entry name" value="Riboflavin_synthase-like_b-brl"/>
</dbReference>
<proteinExistence type="predicted"/>
<organism evidence="1">
    <name type="scientific">termite gut metagenome</name>
    <dbReference type="NCBI Taxonomy" id="433724"/>
    <lineage>
        <taxon>unclassified sequences</taxon>
        <taxon>metagenomes</taxon>
        <taxon>organismal metagenomes</taxon>
    </lineage>
</organism>
<dbReference type="AlphaFoldDB" id="A0A5J4P8H2"/>
<evidence type="ECO:0000313" key="1">
    <source>
        <dbReference type="EMBL" id="KAA6305706.1"/>
    </source>
</evidence>
<name>A0A5J4P8H2_9ZZZZ</name>
<sequence>MKKHILDLEVTENTKLNDNYVLIKLTSESLLPEMIAGQFAEIRVDNSQATY</sequence>
<protein>
    <submittedName>
        <fullName evidence="1">Dihydroorotate dehydrogenase B (NAD(+)) electron transfer subunit</fullName>
    </submittedName>
</protein>
<gene>
    <name evidence="1" type="ORF">EZS27_042641</name>
</gene>
<feature type="non-terminal residue" evidence="1">
    <location>
        <position position="51"/>
    </location>
</feature>
<reference evidence="1" key="1">
    <citation type="submission" date="2019-03" db="EMBL/GenBank/DDBJ databases">
        <title>Single cell metagenomics reveals metabolic interactions within the superorganism composed of flagellate Streblomastix strix and complex community of Bacteroidetes bacteria on its surface.</title>
        <authorList>
            <person name="Treitli S.C."/>
            <person name="Kolisko M."/>
            <person name="Husnik F."/>
            <person name="Keeling P."/>
            <person name="Hampl V."/>
        </authorList>
    </citation>
    <scope>NUCLEOTIDE SEQUENCE</scope>
    <source>
        <strain evidence="1">STM</strain>
    </source>
</reference>
<accession>A0A5J4P8H2</accession>
<dbReference type="Gene3D" id="2.40.30.10">
    <property type="entry name" value="Translation factors"/>
    <property type="match status" value="1"/>
</dbReference>
<dbReference type="SUPFAM" id="SSF63380">
    <property type="entry name" value="Riboflavin synthase domain-like"/>
    <property type="match status" value="1"/>
</dbReference>
<comment type="caution">
    <text evidence="1">The sequence shown here is derived from an EMBL/GenBank/DDBJ whole genome shotgun (WGS) entry which is preliminary data.</text>
</comment>
<dbReference type="EMBL" id="SNRY01010482">
    <property type="protein sequence ID" value="KAA6305706.1"/>
    <property type="molecule type" value="Genomic_DNA"/>
</dbReference>